<dbReference type="NCBIfam" id="TIGR00109">
    <property type="entry name" value="hemH"/>
    <property type="match status" value="1"/>
</dbReference>
<dbReference type="AlphaFoldDB" id="M1VBI3"/>
<name>M1VBI3_CYAM1</name>
<gene>
    <name evidence="8" type="ORF">CYME_CMS035C</name>
</gene>
<dbReference type="OMA" id="RFLSGYC"/>
<evidence type="ECO:0000256" key="6">
    <source>
        <dbReference type="RuleBase" id="RU004185"/>
    </source>
</evidence>
<evidence type="ECO:0000256" key="2">
    <source>
        <dbReference type="ARBA" id="ARBA00023004"/>
    </source>
</evidence>
<sequence length="427" mass="47271">MFVVVPGNAWRLPRPRGGLHRRPTWRLSLIHGSEDGQHALTSSGTARNAASPATSTTATATTARVANRGTAGSASFLEPRFQGRTGLILVNIGTPASLNVADVRRYLREFLGDDRVVDIRPKWLKTILLQVLLLTRPAKSAEAYANIWDKETGSPLLHYSQELATKIQKRVGNGYAVAVGMQFGEPNLVSVMHDFRRRGIDRMIIVPMFPQYASSTTGSASEMAYHTASKLYSTPYLHIVPAFYDHPAYIQAYANVIERVIGPRGSRRVDHLLLSFHGVPEKHCQQTDDTGLVCMQQEHCCSALVQANRNCYRAQCFATARALAQTLGLAPHEYSVSFQSRLTAAGPEWIKPYTDEVLTILPKQGVRRLAVAIPSFVTDCLETLEEIGMQGREEFLNAGGEEFYLVPCLNDSQEWADALLRIIEDSC</sequence>
<dbReference type="eggNOG" id="KOG1321">
    <property type="taxonomic scope" value="Eukaryota"/>
</dbReference>
<comment type="pathway">
    <text evidence="1">Porphyrin-containing compound metabolism; protoheme biosynthesis.</text>
</comment>
<dbReference type="InterPro" id="IPR033644">
    <property type="entry name" value="Ferrochelatase_C"/>
</dbReference>
<feature type="region of interest" description="Disordered" evidence="7">
    <location>
        <begin position="36"/>
        <end position="59"/>
    </location>
</feature>
<dbReference type="InterPro" id="IPR033659">
    <property type="entry name" value="Ferrochelatase_N"/>
</dbReference>
<dbReference type="GO" id="GO:0005739">
    <property type="term" value="C:mitochondrion"/>
    <property type="evidence" value="ECO:0000314"/>
    <property type="project" value="CACAO"/>
</dbReference>
<keyword evidence="9" id="KW-1185">Reference proteome</keyword>
<comment type="similarity">
    <text evidence="6">Belongs to the ferrochelatase family.</text>
</comment>
<dbReference type="HOGENOM" id="CLU_018884_0_1_1"/>
<dbReference type="PANTHER" id="PTHR11108:SF1">
    <property type="entry name" value="FERROCHELATASE, MITOCHONDRIAL"/>
    <property type="match status" value="1"/>
</dbReference>
<evidence type="ECO:0000256" key="5">
    <source>
        <dbReference type="ARBA" id="ARBA00023244"/>
    </source>
</evidence>
<dbReference type="GeneID" id="16997206"/>
<dbReference type="CDD" id="cd03411">
    <property type="entry name" value="Ferrochelatase_N"/>
    <property type="match status" value="1"/>
</dbReference>
<evidence type="ECO:0000256" key="4">
    <source>
        <dbReference type="ARBA" id="ARBA00023239"/>
    </source>
</evidence>
<keyword evidence="2" id="KW-0408">Iron</keyword>
<dbReference type="KEGG" id="cme:CYME_CMS035C"/>
<accession>M1VBI3</accession>
<dbReference type="Proteomes" id="UP000007014">
    <property type="component" value="Chromosome 19"/>
</dbReference>
<dbReference type="HAMAP" id="MF_00323">
    <property type="entry name" value="Ferrochelatase"/>
    <property type="match status" value="1"/>
</dbReference>
<keyword evidence="5" id="KW-0627">Porphyrin biosynthesis</keyword>
<keyword evidence="4" id="KW-0456">Lyase</keyword>
<dbReference type="Pfam" id="PF00762">
    <property type="entry name" value="Ferrochelatase"/>
    <property type="match status" value="1"/>
</dbReference>
<feature type="compositionally biased region" description="Low complexity" evidence="7">
    <location>
        <begin position="45"/>
        <end position="59"/>
    </location>
</feature>
<dbReference type="STRING" id="280699.M1VBI3"/>
<evidence type="ECO:0000256" key="1">
    <source>
        <dbReference type="ARBA" id="ARBA00004744"/>
    </source>
</evidence>
<dbReference type="RefSeq" id="XP_005538720.1">
    <property type="nucleotide sequence ID" value="XM_005538663.1"/>
</dbReference>
<evidence type="ECO:0000313" key="9">
    <source>
        <dbReference type="Proteomes" id="UP000007014"/>
    </source>
</evidence>
<dbReference type="CDD" id="cd00419">
    <property type="entry name" value="Ferrochelatase_C"/>
    <property type="match status" value="1"/>
</dbReference>
<dbReference type="UniPathway" id="UPA00252"/>
<dbReference type="PANTHER" id="PTHR11108">
    <property type="entry name" value="FERROCHELATASE"/>
    <property type="match status" value="1"/>
</dbReference>
<dbReference type="Gene3D" id="3.40.50.1400">
    <property type="match status" value="2"/>
</dbReference>
<organism evidence="8 9">
    <name type="scientific">Cyanidioschyzon merolae (strain NIES-3377 / 10D)</name>
    <name type="common">Unicellular red alga</name>
    <dbReference type="NCBI Taxonomy" id="280699"/>
    <lineage>
        <taxon>Eukaryota</taxon>
        <taxon>Rhodophyta</taxon>
        <taxon>Bangiophyceae</taxon>
        <taxon>Cyanidiales</taxon>
        <taxon>Cyanidiaceae</taxon>
        <taxon>Cyanidioschyzon</taxon>
    </lineage>
</organism>
<reference evidence="8 9" key="2">
    <citation type="journal article" date="2007" name="BMC Biol.">
        <title>A 100%-complete sequence reveals unusually simple genomic features in the hot-spring red alga Cyanidioschyzon merolae.</title>
        <authorList>
            <person name="Nozaki H."/>
            <person name="Takano H."/>
            <person name="Misumi O."/>
            <person name="Terasawa K."/>
            <person name="Matsuzaki M."/>
            <person name="Maruyama S."/>
            <person name="Nishida K."/>
            <person name="Yagisawa F."/>
            <person name="Yoshida Y."/>
            <person name="Fujiwara T."/>
            <person name="Takio S."/>
            <person name="Tamura K."/>
            <person name="Chung S.J."/>
            <person name="Nakamura S."/>
            <person name="Kuroiwa H."/>
            <person name="Tanaka K."/>
            <person name="Sato N."/>
            <person name="Kuroiwa T."/>
        </authorList>
    </citation>
    <scope>NUCLEOTIDE SEQUENCE [LARGE SCALE GENOMIC DNA]</scope>
    <source>
        <strain evidence="8 9">10D</strain>
    </source>
</reference>
<dbReference type="GO" id="GO:0006783">
    <property type="term" value="P:heme biosynthetic process"/>
    <property type="evidence" value="ECO:0007669"/>
    <property type="project" value="UniProtKB-KW"/>
</dbReference>
<proteinExistence type="inferred from homology"/>
<evidence type="ECO:0000256" key="3">
    <source>
        <dbReference type="ARBA" id="ARBA00023133"/>
    </source>
</evidence>
<dbReference type="Gramene" id="CMS035CT">
    <property type="protein sequence ID" value="CMS035CT"/>
    <property type="gene ID" value="CMS035C"/>
</dbReference>
<dbReference type="GO" id="GO:0004325">
    <property type="term" value="F:ferrochelatase activity"/>
    <property type="evidence" value="ECO:0007669"/>
    <property type="project" value="InterPro"/>
</dbReference>
<keyword evidence="3" id="KW-0350">Heme biosynthesis</keyword>
<dbReference type="SUPFAM" id="SSF53800">
    <property type="entry name" value="Chelatase"/>
    <property type="match status" value="1"/>
</dbReference>
<evidence type="ECO:0000313" key="8">
    <source>
        <dbReference type="EMBL" id="BAM82684.1"/>
    </source>
</evidence>
<dbReference type="InterPro" id="IPR001015">
    <property type="entry name" value="Ferrochelatase"/>
</dbReference>
<reference evidence="8 9" key="1">
    <citation type="journal article" date="2004" name="Nature">
        <title>Genome sequence of the ultrasmall unicellular red alga Cyanidioschyzon merolae 10D.</title>
        <authorList>
            <person name="Matsuzaki M."/>
            <person name="Misumi O."/>
            <person name="Shin-i T."/>
            <person name="Maruyama S."/>
            <person name="Takahara M."/>
            <person name="Miyagishima S."/>
            <person name="Mori T."/>
            <person name="Nishida K."/>
            <person name="Yagisawa F."/>
            <person name="Nishida K."/>
            <person name="Yoshida Y."/>
            <person name="Nishimura Y."/>
            <person name="Nakao S."/>
            <person name="Kobayashi T."/>
            <person name="Momoyama Y."/>
            <person name="Higashiyama T."/>
            <person name="Minoda A."/>
            <person name="Sano M."/>
            <person name="Nomoto H."/>
            <person name="Oishi K."/>
            <person name="Hayashi H."/>
            <person name="Ohta F."/>
            <person name="Nishizaka S."/>
            <person name="Haga S."/>
            <person name="Miura S."/>
            <person name="Morishita T."/>
            <person name="Kabeya Y."/>
            <person name="Terasawa K."/>
            <person name="Suzuki Y."/>
            <person name="Ishii Y."/>
            <person name="Asakawa S."/>
            <person name="Takano H."/>
            <person name="Ohta N."/>
            <person name="Kuroiwa H."/>
            <person name="Tanaka K."/>
            <person name="Shimizu N."/>
            <person name="Sugano S."/>
            <person name="Sato N."/>
            <person name="Nozaki H."/>
            <person name="Ogasawara N."/>
            <person name="Kohara Y."/>
            <person name="Kuroiwa T."/>
        </authorList>
    </citation>
    <scope>NUCLEOTIDE SEQUENCE [LARGE SCALE GENOMIC DNA]</scope>
    <source>
        <strain evidence="8 9">10D</strain>
    </source>
</reference>
<protein>
    <submittedName>
        <fullName evidence="8">Ferrochelatase</fullName>
    </submittedName>
</protein>
<evidence type="ECO:0000256" key="7">
    <source>
        <dbReference type="SAM" id="MobiDB-lite"/>
    </source>
</evidence>
<dbReference type="OrthoDB" id="1323at2759"/>
<dbReference type="EMBL" id="AP006501">
    <property type="protein sequence ID" value="BAM82684.1"/>
    <property type="molecule type" value="Genomic_DNA"/>
</dbReference>